<keyword evidence="5" id="KW-1185">Reference proteome</keyword>
<dbReference type="PANTHER" id="PTHR15241:SF304">
    <property type="entry name" value="RRM DOMAIN-CONTAINING PROTEIN"/>
    <property type="match status" value="1"/>
</dbReference>
<evidence type="ECO:0000256" key="1">
    <source>
        <dbReference type="PROSITE-ProRule" id="PRU00176"/>
    </source>
</evidence>
<organism evidence="4 5">
    <name type="scientific">Aureococcus anophagefferens</name>
    <name type="common">Harmful bloom alga</name>
    <dbReference type="NCBI Taxonomy" id="44056"/>
    <lineage>
        <taxon>Eukaryota</taxon>
        <taxon>Sar</taxon>
        <taxon>Stramenopiles</taxon>
        <taxon>Ochrophyta</taxon>
        <taxon>Pelagophyceae</taxon>
        <taxon>Pelagomonadales</taxon>
        <taxon>Pelagomonadaceae</taxon>
        <taxon>Aureococcus</taxon>
    </lineage>
</organism>
<evidence type="ECO:0000259" key="3">
    <source>
        <dbReference type="PROSITE" id="PS50102"/>
    </source>
</evidence>
<dbReference type="InterPro" id="IPR035979">
    <property type="entry name" value="RBD_domain_sf"/>
</dbReference>
<dbReference type="InterPro" id="IPR012677">
    <property type="entry name" value="Nucleotide-bd_a/b_plait_sf"/>
</dbReference>
<feature type="compositionally biased region" description="Gly residues" evidence="2">
    <location>
        <begin position="148"/>
        <end position="159"/>
    </location>
</feature>
<dbReference type="Proteomes" id="UP001363151">
    <property type="component" value="Unassembled WGS sequence"/>
</dbReference>
<name>A0ABR1FGH7_AURAN</name>
<comment type="caution">
    <text evidence="4">The sequence shown here is derived from an EMBL/GenBank/DDBJ whole genome shotgun (WGS) entry which is preliminary data.</text>
</comment>
<sequence>MKRARESPTTCKMFVGGLSQSTDSNRLVKYFEGRYAPHRVASAVVMYDNSTGRSRGFGFVTMDVGVVVDIIEAQRRDPRRGAASKPSTPAGPPDPRALAGRDAARRERAARAVARAAASRCCAAPPRSSSSDDLLLGAPPRPPPAYGGDYGGGYGGGFGAPPPPPHGGFGPPYHHPPSWRTSWGAPPPAAGLRAAGAPPRRPDPVPESPAAAAALATMRAIEIGLKRARARRARARARARRARAPGLQAWLGEQAVDAEAAALLRGSSSDVQLAVMGEGAVHGVNLAALRSRACVLRLSRSSPTPARSRDHSSKLMRLTAGGRFGYGAMRTSSDPRS</sequence>
<gene>
    <name evidence="4" type="ORF">SO694_0018308</name>
</gene>
<dbReference type="Gene3D" id="3.30.70.330">
    <property type="match status" value="1"/>
</dbReference>
<evidence type="ECO:0000313" key="4">
    <source>
        <dbReference type="EMBL" id="KAK7230356.1"/>
    </source>
</evidence>
<evidence type="ECO:0000313" key="5">
    <source>
        <dbReference type="Proteomes" id="UP001363151"/>
    </source>
</evidence>
<dbReference type="PROSITE" id="PS50102">
    <property type="entry name" value="RRM"/>
    <property type="match status" value="1"/>
</dbReference>
<dbReference type="EMBL" id="JBBJCI010000436">
    <property type="protein sequence ID" value="KAK7230356.1"/>
    <property type="molecule type" value="Genomic_DNA"/>
</dbReference>
<proteinExistence type="predicted"/>
<feature type="compositionally biased region" description="Low complexity" evidence="2">
    <location>
        <begin position="111"/>
        <end position="138"/>
    </location>
</feature>
<dbReference type="SUPFAM" id="SSF54928">
    <property type="entry name" value="RNA-binding domain, RBD"/>
    <property type="match status" value="1"/>
</dbReference>
<dbReference type="PANTHER" id="PTHR15241">
    <property type="entry name" value="TRANSFORMER-2-RELATED"/>
    <property type="match status" value="1"/>
</dbReference>
<reference evidence="4 5" key="1">
    <citation type="submission" date="2024-03" db="EMBL/GenBank/DDBJ databases">
        <title>Aureococcus anophagefferens CCMP1851 and Kratosvirus quantuckense: Draft genome of a second virus-susceptible host strain in the model system.</title>
        <authorList>
            <person name="Chase E."/>
            <person name="Truchon A.R."/>
            <person name="Schepens W."/>
            <person name="Wilhelm S.W."/>
        </authorList>
    </citation>
    <scope>NUCLEOTIDE SEQUENCE [LARGE SCALE GENOMIC DNA]</scope>
    <source>
        <strain evidence="4 5">CCMP1851</strain>
    </source>
</reference>
<dbReference type="InterPro" id="IPR000504">
    <property type="entry name" value="RRM_dom"/>
</dbReference>
<accession>A0ABR1FGH7</accession>
<feature type="region of interest" description="Disordered" evidence="2">
    <location>
        <begin position="75"/>
        <end position="208"/>
    </location>
</feature>
<protein>
    <submittedName>
        <fullName evidence="4">RNA binding protein</fullName>
    </submittedName>
</protein>
<keyword evidence="1" id="KW-0694">RNA-binding</keyword>
<evidence type="ECO:0000256" key="2">
    <source>
        <dbReference type="SAM" id="MobiDB-lite"/>
    </source>
</evidence>
<dbReference type="Pfam" id="PF00076">
    <property type="entry name" value="RRM_1"/>
    <property type="match status" value="1"/>
</dbReference>
<feature type="domain" description="RRM" evidence="3">
    <location>
        <begin position="11"/>
        <end position="63"/>
    </location>
</feature>